<sequence>MPNGQWAGSDRAARLPADWADRRTEAFRIHGTICHVCGQPGADEIDHIVAGDDHRIEALAPIHGRRTVQRCHVYKSSSEGGKAAQARRPKRHRPPEPHPGLRR</sequence>
<comment type="caution">
    <text evidence="2">The sequence shown here is derived from an EMBL/GenBank/DDBJ whole genome shotgun (WGS) entry which is preliminary data.</text>
</comment>
<name>A0A931GNU8_9ACTN</name>
<organism evidence="2 3">
    <name type="scientific">Actinomadura viridis</name>
    <dbReference type="NCBI Taxonomy" id="58110"/>
    <lineage>
        <taxon>Bacteria</taxon>
        <taxon>Bacillati</taxon>
        <taxon>Actinomycetota</taxon>
        <taxon>Actinomycetes</taxon>
        <taxon>Streptosporangiales</taxon>
        <taxon>Thermomonosporaceae</taxon>
        <taxon>Actinomadura</taxon>
    </lineage>
</organism>
<protein>
    <submittedName>
        <fullName evidence="2">5-methylcytosine-specific restriction endonuclease McrA</fullName>
    </submittedName>
</protein>
<evidence type="ECO:0000256" key="1">
    <source>
        <dbReference type="SAM" id="MobiDB-lite"/>
    </source>
</evidence>
<feature type="region of interest" description="Disordered" evidence="1">
    <location>
        <begin position="71"/>
        <end position="103"/>
    </location>
</feature>
<gene>
    <name evidence="2" type="ORF">IW256_004029</name>
</gene>
<dbReference type="Proteomes" id="UP000614047">
    <property type="component" value="Unassembled WGS sequence"/>
</dbReference>
<evidence type="ECO:0000313" key="2">
    <source>
        <dbReference type="EMBL" id="MBG6089916.1"/>
    </source>
</evidence>
<dbReference type="GO" id="GO:0004519">
    <property type="term" value="F:endonuclease activity"/>
    <property type="evidence" value="ECO:0007669"/>
    <property type="project" value="UniProtKB-KW"/>
</dbReference>
<reference evidence="2" key="1">
    <citation type="submission" date="2020-11" db="EMBL/GenBank/DDBJ databases">
        <title>Sequencing the genomes of 1000 actinobacteria strains.</title>
        <authorList>
            <person name="Klenk H.-P."/>
        </authorList>
    </citation>
    <scope>NUCLEOTIDE SEQUENCE</scope>
    <source>
        <strain evidence="2">DSM 43175</strain>
    </source>
</reference>
<keyword evidence="2" id="KW-0540">Nuclease</keyword>
<keyword evidence="2" id="KW-0378">Hydrolase</keyword>
<dbReference type="AlphaFoldDB" id="A0A931GNU8"/>
<keyword evidence="2" id="KW-0255">Endonuclease</keyword>
<keyword evidence="3" id="KW-1185">Reference proteome</keyword>
<proteinExistence type="predicted"/>
<evidence type="ECO:0000313" key="3">
    <source>
        <dbReference type="Proteomes" id="UP000614047"/>
    </source>
</evidence>
<dbReference type="EMBL" id="JADOUA010000001">
    <property type="protein sequence ID" value="MBG6089916.1"/>
    <property type="molecule type" value="Genomic_DNA"/>
</dbReference>
<accession>A0A931GNU8</accession>